<evidence type="ECO:0000313" key="2">
    <source>
        <dbReference type="EMBL" id="QKG84349.1"/>
    </source>
</evidence>
<evidence type="ECO:0000256" key="1">
    <source>
        <dbReference type="SAM" id="Phobius"/>
    </source>
</evidence>
<evidence type="ECO:0000313" key="3">
    <source>
        <dbReference type="Proteomes" id="UP000503088"/>
    </source>
</evidence>
<feature type="transmembrane region" description="Helical" evidence="1">
    <location>
        <begin position="77"/>
        <end position="101"/>
    </location>
</feature>
<accession>A0A7D3XMI7</accession>
<sequence length="218" mass="25786">MRFWWHAFIRLLDQPFFLRILFAVNLVGSLYGFYWYKNQLIDVGSWLNIFVPDSPTASAAFTLVLLLFLFRRRSPLLEAFAGVTLVKYGVWAVVMIVWGGIRSSQPFLEALHWTDWMLMTSHLGMAAQAVLYTRFFTYDWRHLIAVGAWTLLNDWVDYNLNLHPWLPVSMMGTEHAVEVFTVTLSLVCLLLFTRLSLLWKNEGKWEYPMWYEFSKRKR</sequence>
<keyword evidence="1" id="KW-1133">Transmembrane helix</keyword>
<name>A0A7D3XMI7_9BACL</name>
<proteinExistence type="predicted"/>
<keyword evidence="1" id="KW-0472">Membrane</keyword>
<feature type="transmembrane region" description="Helical" evidence="1">
    <location>
        <begin position="16"/>
        <end position="34"/>
    </location>
</feature>
<keyword evidence="1" id="KW-0812">Transmembrane</keyword>
<dbReference type="RefSeq" id="WP_173221963.1">
    <property type="nucleotide sequence ID" value="NZ_CP048104.1"/>
</dbReference>
<gene>
    <name evidence="2" type="ORF">GXN76_07570</name>
</gene>
<dbReference type="AlphaFoldDB" id="A0A7D3XMI7"/>
<feature type="transmembrane region" description="Helical" evidence="1">
    <location>
        <begin position="46"/>
        <end position="70"/>
    </location>
</feature>
<dbReference type="InterPro" id="IPR009845">
    <property type="entry name" value="DUF1405"/>
</dbReference>
<feature type="transmembrane region" description="Helical" evidence="1">
    <location>
        <begin position="176"/>
        <end position="199"/>
    </location>
</feature>
<dbReference type="Proteomes" id="UP000503088">
    <property type="component" value="Chromosome"/>
</dbReference>
<dbReference type="EMBL" id="CP048104">
    <property type="protein sequence ID" value="QKG84349.1"/>
    <property type="molecule type" value="Genomic_DNA"/>
</dbReference>
<protein>
    <submittedName>
        <fullName evidence="2">DUF1405 domain-containing protein</fullName>
    </submittedName>
</protein>
<dbReference type="PANTHER" id="PTHR40042:SF1">
    <property type="entry name" value="DUF1405 DOMAIN-CONTAINING PROTEIN"/>
    <property type="match status" value="1"/>
</dbReference>
<dbReference type="Pfam" id="PF07187">
    <property type="entry name" value="DUF1405"/>
    <property type="match status" value="1"/>
</dbReference>
<dbReference type="PANTHER" id="PTHR40042">
    <property type="entry name" value="HYPOTHETICAL MEMBRANE SPANNING PROTEIN"/>
    <property type="match status" value="1"/>
</dbReference>
<organism evidence="2 3">
    <name type="scientific">Kroppenstedtia pulmonis</name>
    <dbReference type="NCBI Taxonomy" id="1380685"/>
    <lineage>
        <taxon>Bacteria</taxon>
        <taxon>Bacillati</taxon>
        <taxon>Bacillota</taxon>
        <taxon>Bacilli</taxon>
        <taxon>Bacillales</taxon>
        <taxon>Thermoactinomycetaceae</taxon>
        <taxon>Kroppenstedtia</taxon>
    </lineage>
</organism>
<reference evidence="2 3" key="1">
    <citation type="submission" date="2020-01" db="EMBL/GenBank/DDBJ databases">
        <authorList>
            <person name="Gulvik C.A."/>
            <person name="Batra D.G."/>
        </authorList>
    </citation>
    <scope>NUCLEOTIDE SEQUENCE [LARGE SCALE GENOMIC DNA]</scope>
    <source>
        <strain evidence="2 3">W9323</strain>
    </source>
</reference>
<keyword evidence="3" id="KW-1185">Reference proteome</keyword>
<dbReference type="KEGG" id="kpul:GXN76_07570"/>